<gene>
    <name evidence="3" type="ORF">BOCO_0940</name>
</gene>
<evidence type="ECO:0000256" key="1">
    <source>
        <dbReference type="SAM" id="Phobius"/>
    </source>
</evidence>
<feature type="transmembrane region" description="Helical" evidence="1">
    <location>
        <begin position="74"/>
        <end position="93"/>
    </location>
</feature>
<dbReference type="Pfam" id="PF10080">
    <property type="entry name" value="FtrD-like"/>
    <property type="match status" value="1"/>
</dbReference>
<feature type="transmembrane region" description="Helical" evidence="1">
    <location>
        <begin position="6"/>
        <end position="26"/>
    </location>
</feature>
<keyword evidence="1" id="KW-0472">Membrane</keyword>
<organism evidence="3 4">
    <name type="scientific">Bombiscardovia coagulans</name>
    <dbReference type="NCBI Taxonomy" id="686666"/>
    <lineage>
        <taxon>Bacteria</taxon>
        <taxon>Bacillati</taxon>
        <taxon>Actinomycetota</taxon>
        <taxon>Actinomycetes</taxon>
        <taxon>Bifidobacteriales</taxon>
        <taxon>Bifidobacteriaceae</taxon>
        <taxon>Bombiscardovia</taxon>
    </lineage>
</organism>
<dbReference type="AlphaFoldDB" id="A0A261EU86"/>
<feature type="transmembrane region" description="Helical" evidence="1">
    <location>
        <begin position="38"/>
        <end position="62"/>
    </location>
</feature>
<dbReference type="RefSeq" id="WP_094722898.1">
    <property type="nucleotide sequence ID" value="NZ_MWWS01000004.1"/>
</dbReference>
<evidence type="ECO:0000313" key="3">
    <source>
        <dbReference type="EMBL" id="OZG50423.1"/>
    </source>
</evidence>
<dbReference type="Proteomes" id="UP000216004">
    <property type="component" value="Unassembled WGS sequence"/>
</dbReference>
<feature type="transmembrane region" description="Helical" evidence="1">
    <location>
        <begin position="105"/>
        <end position="125"/>
    </location>
</feature>
<proteinExistence type="predicted"/>
<dbReference type="OrthoDB" id="9792533at2"/>
<feature type="transmembrane region" description="Helical" evidence="1">
    <location>
        <begin position="147"/>
        <end position="168"/>
    </location>
</feature>
<sequence length="424" mass="45208">MLVQFVTALQGVLGPALLTMAYSVLLSPGNSRKKPASAYVRLLGLVLGILAALVFAGMRAMAVINRRTMINMPTLWACVIVNMLSLALVICASSAVHNGKQHTKFMLVLNAVAGTSLGLTIFRALPDVILQLTNFVEPGAPMFTSDMLLRALGFLLGCLTAVLVACIFRSLRATSPRIAFTVSSCLLLALIIIQQVTALAAVLQNSGNLVLHGTAFRLMAYLYNAKRSLTIAQVGIFLLPALGSVIAGYKMPLQAPDLAQARIHKAFRRKAIRGATWSLLAIIGVTTALTVGVQQAYKQPVLSPPEAYARKADHIAIPLSQIGDGHLHRFEYKAKDGTLMRFIAIKKNGGAYGVGLDACENCGSAGYYERDGKIICKRCDVAINIATIGYKGGCNPIPFAYTTAQGNIVIQTSTLDALSAVFQG</sequence>
<keyword evidence="1" id="KW-0812">Transmembrane</keyword>
<feature type="transmembrane region" description="Helical" evidence="1">
    <location>
        <begin position="180"/>
        <end position="203"/>
    </location>
</feature>
<feature type="domain" description="Membrane iron-sulfur containing protein FtrD-like" evidence="2">
    <location>
        <begin position="323"/>
        <end position="422"/>
    </location>
</feature>
<keyword evidence="4" id="KW-1185">Reference proteome</keyword>
<reference evidence="3 4" key="1">
    <citation type="journal article" date="2017" name="BMC Genomics">
        <title>Comparative genomic and phylogenomic analyses of the Bifidobacteriaceae family.</title>
        <authorList>
            <person name="Lugli G.A."/>
            <person name="Milani C."/>
            <person name="Turroni F."/>
            <person name="Duranti S."/>
            <person name="Mancabelli L."/>
            <person name="Mangifesta M."/>
            <person name="Ferrario C."/>
            <person name="Modesto M."/>
            <person name="Mattarelli P."/>
            <person name="Jiri K."/>
            <person name="van Sinderen D."/>
            <person name="Ventura M."/>
        </authorList>
    </citation>
    <scope>NUCLEOTIDE SEQUENCE [LARGE SCALE GENOMIC DNA]</scope>
    <source>
        <strain evidence="3 4">DSM 22924</strain>
    </source>
</reference>
<protein>
    <recommendedName>
        <fullName evidence="2">Membrane iron-sulfur containing protein FtrD-like domain-containing protein</fullName>
    </recommendedName>
</protein>
<feature type="transmembrane region" description="Helical" evidence="1">
    <location>
        <begin position="274"/>
        <end position="293"/>
    </location>
</feature>
<evidence type="ECO:0000259" key="2">
    <source>
        <dbReference type="Pfam" id="PF10080"/>
    </source>
</evidence>
<feature type="transmembrane region" description="Helical" evidence="1">
    <location>
        <begin position="231"/>
        <end position="253"/>
    </location>
</feature>
<dbReference type="EMBL" id="MWWS01000004">
    <property type="protein sequence ID" value="OZG50423.1"/>
    <property type="molecule type" value="Genomic_DNA"/>
</dbReference>
<comment type="caution">
    <text evidence="3">The sequence shown here is derived from an EMBL/GenBank/DDBJ whole genome shotgun (WGS) entry which is preliminary data.</text>
</comment>
<keyword evidence="1" id="KW-1133">Transmembrane helix</keyword>
<name>A0A261EU86_9BIFI</name>
<evidence type="ECO:0000313" key="4">
    <source>
        <dbReference type="Proteomes" id="UP000216004"/>
    </source>
</evidence>
<accession>A0A261EU86</accession>
<dbReference type="InterPro" id="IPR018758">
    <property type="entry name" value="FtrD-like"/>
</dbReference>